<keyword evidence="10" id="KW-1185">Reference proteome</keyword>
<keyword evidence="3 9" id="KW-0418">Kinase</keyword>
<dbReference type="OrthoDB" id="543156at2759"/>
<dbReference type="InterPro" id="IPR043891">
    <property type="entry name" value="SPARK"/>
</dbReference>
<evidence type="ECO:0000256" key="2">
    <source>
        <dbReference type="ARBA" id="ARBA00022741"/>
    </source>
</evidence>
<dbReference type="GO" id="GO:0007165">
    <property type="term" value="P:signal transduction"/>
    <property type="evidence" value="ECO:0000318"/>
    <property type="project" value="GO_Central"/>
</dbReference>
<dbReference type="PANTHER" id="PTHR47989">
    <property type="entry name" value="OS01G0750732 PROTEIN"/>
    <property type="match status" value="1"/>
</dbReference>
<dbReference type="OMA" id="CTERHER"/>
<evidence type="ECO:0000256" key="5">
    <source>
        <dbReference type="PROSITE-ProRule" id="PRU10141"/>
    </source>
</evidence>
<evidence type="ECO:0000313" key="10">
    <source>
        <dbReference type="Proteomes" id="UP000036987"/>
    </source>
</evidence>
<feature type="domain" description="Protein kinase" evidence="8">
    <location>
        <begin position="337"/>
        <end position="609"/>
    </location>
</feature>
<dbReference type="SUPFAM" id="SSF56112">
    <property type="entry name" value="Protein kinase-like (PK-like)"/>
    <property type="match status" value="1"/>
</dbReference>
<evidence type="ECO:0000256" key="6">
    <source>
        <dbReference type="SAM" id="MobiDB-lite"/>
    </source>
</evidence>
<keyword evidence="7" id="KW-0812">Transmembrane</keyword>
<dbReference type="GO" id="GO:0005524">
    <property type="term" value="F:ATP binding"/>
    <property type="evidence" value="ECO:0007669"/>
    <property type="project" value="UniProtKB-UniRule"/>
</dbReference>
<reference evidence="10" key="1">
    <citation type="journal article" date="2016" name="Nature">
        <title>The genome of the seagrass Zostera marina reveals angiosperm adaptation to the sea.</title>
        <authorList>
            <person name="Olsen J.L."/>
            <person name="Rouze P."/>
            <person name="Verhelst B."/>
            <person name="Lin Y.-C."/>
            <person name="Bayer T."/>
            <person name="Collen J."/>
            <person name="Dattolo E."/>
            <person name="De Paoli E."/>
            <person name="Dittami S."/>
            <person name="Maumus F."/>
            <person name="Michel G."/>
            <person name="Kersting A."/>
            <person name="Lauritano C."/>
            <person name="Lohaus R."/>
            <person name="Toepel M."/>
            <person name="Tonon T."/>
            <person name="Vanneste K."/>
            <person name="Amirebrahimi M."/>
            <person name="Brakel J."/>
            <person name="Bostroem C."/>
            <person name="Chovatia M."/>
            <person name="Grimwood J."/>
            <person name="Jenkins J.W."/>
            <person name="Jueterbock A."/>
            <person name="Mraz A."/>
            <person name="Stam W.T."/>
            <person name="Tice H."/>
            <person name="Bornberg-Bauer E."/>
            <person name="Green P.J."/>
            <person name="Pearson G.A."/>
            <person name="Procaccini G."/>
            <person name="Duarte C.M."/>
            <person name="Schmutz J."/>
            <person name="Reusch T.B.H."/>
            <person name="Van de Peer Y."/>
        </authorList>
    </citation>
    <scope>NUCLEOTIDE SEQUENCE [LARGE SCALE GENOMIC DNA]</scope>
    <source>
        <strain evidence="10">cv. Finnish</strain>
    </source>
</reference>
<keyword evidence="2 5" id="KW-0547">Nucleotide-binding</keyword>
<feature type="binding site" evidence="5">
    <location>
        <position position="366"/>
    </location>
    <ligand>
        <name>ATP</name>
        <dbReference type="ChEBI" id="CHEBI:30616"/>
    </ligand>
</feature>
<dbReference type="FunFam" id="3.30.200.20:FF:000420">
    <property type="entry name" value="Putative receptor-like protein kinase"/>
    <property type="match status" value="1"/>
</dbReference>
<dbReference type="PANTHER" id="PTHR47989:SF36">
    <property type="entry name" value="PROTEIN KINASE DOMAIN-CONTAINING PROTEIN"/>
    <property type="match status" value="1"/>
</dbReference>
<protein>
    <submittedName>
        <fullName evidence="9">Protein kinase superfamily protein</fullName>
    </submittedName>
</protein>
<evidence type="ECO:0000259" key="8">
    <source>
        <dbReference type="PROSITE" id="PS50011"/>
    </source>
</evidence>
<dbReference type="AlphaFoldDB" id="A0A0K9P7U7"/>
<dbReference type="InterPro" id="IPR008271">
    <property type="entry name" value="Ser/Thr_kinase_AS"/>
</dbReference>
<dbReference type="Proteomes" id="UP000036987">
    <property type="component" value="Unassembled WGS sequence"/>
</dbReference>
<evidence type="ECO:0000313" key="9">
    <source>
        <dbReference type="EMBL" id="KMZ64317.1"/>
    </source>
</evidence>
<feature type="compositionally biased region" description="Low complexity" evidence="6">
    <location>
        <begin position="631"/>
        <end position="643"/>
    </location>
</feature>
<dbReference type="SMART" id="SM00220">
    <property type="entry name" value="S_TKc"/>
    <property type="match status" value="1"/>
</dbReference>
<dbReference type="InterPro" id="IPR017441">
    <property type="entry name" value="Protein_kinase_ATP_BS"/>
</dbReference>
<dbReference type="PROSITE" id="PS00108">
    <property type="entry name" value="PROTEIN_KINASE_ST"/>
    <property type="match status" value="1"/>
</dbReference>
<name>A0A0K9P7U7_ZOSMR</name>
<dbReference type="CDD" id="cd14066">
    <property type="entry name" value="STKc_IRAK"/>
    <property type="match status" value="1"/>
</dbReference>
<dbReference type="GO" id="GO:0005886">
    <property type="term" value="C:plasma membrane"/>
    <property type="evidence" value="ECO:0000318"/>
    <property type="project" value="GO_Central"/>
</dbReference>
<gene>
    <name evidence="9" type="ORF">ZOSMA_375G00050</name>
</gene>
<feature type="transmembrane region" description="Helical" evidence="7">
    <location>
        <begin position="7"/>
        <end position="25"/>
    </location>
</feature>
<dbReference type="EMBL" id="LFYR01001163">
    <property type="protein sequence ID" value="KMZ64317.1"/>
    <property type="molecule type" value="Genomic_DNA"/>
</dbReference>
<dbReference type="FunFam" id="1.10.510.10:FF:000381">
    <property type="entry name" value="Putative receptor-like protein kinase"/>
    <property type="match status" value="1"/>
</dbReference>
<dbReference type="Gene3D" id="3.30.200.20">
    <property type="entry name" value="Phosphorylase Kinase, domain 1"/>
    <property type="match status" value="1"/>
</dbReference>
<keyword evidence="7" id="KW-0472">Membrane</keyword>
<feature type="transmembrane region" description="Helical" evidence="7">
    <location>
        <begin position="263"/>
        <end position="284"/>
    </location>
</feature>
<dbReference type="Pfam" id="PF00069">
    <property type="entry name" value="Pkinase"/>
    <property type="match status" value="1"/>
</dbReference>
<dbReference type="Gene3D" id="1.10.510.10">
    <property type="entry name" value="Transferase(Phosphotransferase) domain 1"/>
    <property type="match status" value="1"/>
</dbReference>
<proteinExistence type="predicted"/>
<dbReference type="InterPro" id="IPR000719">
    <property type="entry name" value="Prot_kinase_dom"/>
</dbReference>
<dbReference type="Pfam" id="PF19160">
    <property type="entry name" value="SPARK"/>
    <property type="match status" value="1"/>
</dbReference>
<dbReference type="PROSITE" id="PS50011">
    <property type="entry name" value="PROTEIN_KINASE_DOM"/>
    <property type="match status" value="1"/>
</dbReference>
<evidence type="ECO:0000256" key="3">
    <source>
        <dbReference type="ARBA" id="ARBA00022777"/>
    </source>
</evidence>
<dbReference type="PROSITE" id="PS00107">
    <property type="entry name" value="PROTEIN_KINASE_ATP"/>
    <property type="match status" value="1"/>
</dbReference>
<accession>A0A0K9P7U7</accession>
<evidence type="ECO:0000256" key="7">
    <source>
        <dbReference type="SAM" id="Phobius"/>
    </source>
</evidence>
<dbReference type="GO" id="GO:0004672">
    <property type="term" value="F:protein kinase activity"/>
    <property type="evidence" value="ECO:0000318"/>
    <property type="project" value="GO_Central"/>
</dbReference>
<dbReference type="InterPro" id="IPR011009">
    <property type="entry name" value="Kinase-like_dom_sf"/>
</dbReference>
<organism evidence="9 10">
    <name type="scientific">Zostera marina</name>
    <name type="common">Eelgrass</name>
    <dbReference type="NCBI Taxonomy" id="29655"/>
    <lineage>
        <taxon>Eukaryota</taxon>
        <taxon>Viridiplantae</taxon>
        <taxon>Streptophyta</taxon>
        <taxon>Embryophyta</taxon>
        <taxon>Tracheophyta</taxon>
        <taxon>Spermatophyta</taxon>
        <taxon>Magnoliopsida</taxon>
        <taxon>Liliopsida</taxon>
        <taxon>Zosteraceae</taxon>
        <taxon>Zostera</taxon>
    </lineage>
</organism>
<feature type="region of interest" description="Disordered" evidence="6">
    <location>
        <begin position="616"/>
        <end position="656"/>
    </location>
</feature>
<feature type="compositionally biased region" description="Polar residues" evidence="6">
    <location>
        <begin position="644"/>
        <end position="656"/>
    </location>
</feature>
<keyword evidence="4 5" id="KW-0067">ATP-binding</keyword>
<evidence type="ECO:0000256" key="4">
    <source>
        <dbReference type="ARBA" id="ARBA00022840"/>
    </source>
</evidence>
<keyword evidence="7" id="KW-1133">Transmembrane helix</keyword>
<sequence>MKEKGSILTSVIATVIAMAMAMFLGETKSLLVAAGSDCPLDLSWSNYSVAASACSDPNKRGICCRHISVFVAISVARYANLTGKLGVPIAFSEMCIDYVSDTLNLHGIPSDAAAYCGLGTKILVSYQCNGRRTILEMLQSPLFNDVLHNCKTTFDGDDGCKRCLNSAILYLHRLVDIDDNVTLSVCRDATFVSLINQVDQVSASKKASCFFGVEPDIIPGTLPSPAVDASHSPAASSESSFQNSAVVPVKKHNHRYHVTTVQGVGIGIIGVAVLFLVILIPLILKKNRELKDLSVPIGTSWKALPPSSQKCQGDIRHAGSESMFRRFSYVELKKATNNFSFVIGSGGFGTVYKAQFNDGSIASVKKTDKVSEQREDDFRREIELLSRLHHRNLVSLKGFCIEKYQRFLVYEYMENRSLKDHLHSPLEMALSWHTRMQIAVDVANALEYLHFFCDPPLCHRDIKSTNILLDENFTAKLADFGLAQASRSGSVSFGLTSTDIRGTPGYMDPEYLVTHAQAEKGDIYSYGILLLELVTGKHVIDDNKNLLERTERFMVTERRYHEMVDPLIVDSFPLEQLQIMVEIVKLCTLRDGRARPSIKQVLRMLNERLNNINSNLPESSRLKKDKHCHMSSSSTSKSYCSQSFLNESGSTQSPTS</sequence>
<evidence type="ECO:0000256" key="1">
    <source>
        <dbReference type="ARBA" id="ARBA00022679"/>
    </source>
</evidence>
<comment type="caution">
    <text evidence="9">The sequence shown here is derived from an EMBL/GenBank/DDBJ whole genome shotgun (WGS) entry which is preliminary data.</text>
</comment>
<dbReference type="STRING" id="29655.A0A0K9P7U7"/>
<keyword evidence="1" id="KW-0808">Transferase</keyword>